<dbReference type="Pfam" id="PF00293">
    <property type="entry name" value="NUDIX"/>
    <property type="match status" value="1"/>
</dbReference>
<dbReference type="AlphaFoldDB" id="A0A1F7ULK3"/>
<dbReference type="CDD" id="cd03424">
    <property type="entry name" value="NUDIX_ADPRase_Nudt5_UGPPase_Nudt14"/>
    <property type="match status" value="1"/>
</dbReference>
<dbReference type="PROSITE" id="PS51462">
    <property type="entry name" value="NUDIX"/>
    <property type="match status" value="1"/>
</dbReference>
<dbReference type="InterPro" id="IPR020084">
    <property type="entry name" value="NUDIX_hydrolase_CS"/>
</dbReference>
<dbReference type="EMBL" id="MGEH01000017">
    <property type="protein sequence ID" value="OGL79125.1"/>
    <property type="molecule type" value="Genomic_DNA"/>
</dbReference>
<proteinExistence type="predicted"/>
<organism evidence="3 4">
    <name type="scientific">Candidatus Uhrbacteria bacterium RIFCSPHIGHO2_12_FULL_60_25</name>
    <dbReference type="NCBI Taxonomy" id="1802399"/>
    <lineage>
        <taxon>Bacteria</taxon>
        <taxon>Candidatus Uhriibacteriota</taxon>
    </lineage>
</organism>
<feature type="domain" description="Nudix hydrolase" evidence="2">
    <location>
        <begin position="85"/>
        <end position="214"/>
    </location>
</feature>
<dbReference type="Gene3D" id="3.90.79.10">
    <property type="entry name" value="Nucleoside Triphosphate Pyrophosphohydrolase"/>
    <property type="match status" value="1"/>
</dbReference>
<accession>A0A1F7ULK3</accession>
<reference evidence="3 4" key="1">
    <citation type="journal article" date="2016" name="Nat. Commun.">
        <title>Thousands of microbial genomes shed light on interconnected biogeochemical processes in an aquifer system.</title>
        <authorList>
            <person name="Anantharaman K."/>
            <person name="Brown C.T."/>
            <person name="Hug L.A."/>
            <person name="Sharon I."/>
            <person name="Castelle C.J."/>
            <person name="Probst A.J."/>
            <person name="Thomas B.C."/>
            <person name="Singh A."/>
            <person name="Wilkins M.J."/>
            <person name="Karaoz U."/>
            <person name="Brodie E.L."/>
            <person name="Williams K.H."/>
            <person name="Hubbard S.S."/>
            <person name="Banfield J.F."/>
        </authorList>
    </citation>
    <scope>NUCLEOTIDE SEQUENCE [LARGE SCALE GENOMIC DNA]</scope>
</reference>
<protein>
    <recommendedName>
        <fullName evidence="2">Nudix hydrolase domain-containing protein</fullName>
    </recommendedName>
</protein>
<dbReference type="PROSITE" id="PS00893">
    <property type="entry name" value="NUDIX_BOX"/>
    <property type="match status" value="1"/>
</dbReference>
<comment type="caution">
    <text evidence="3">The sequence shown here is derived from an EMBL/GenBank/DDBJ whole genome shotgun (WGS) entry which is preliminary data.</text>
</comment>
<dbReference type="SUPFAM" id="SSF55811">
    <property type="entry name" value="Nudix"/>
    <property type="match status" value="1"/>
</dbReference>
<dbReference type="GO" id="GO:0016787">
    <property type="term" value="F:hydrolase activity"/>
    <property type="evidence" value="ECO:0007669"/>
    <property type="project" value="UniProtKB-KW"/>
</dbReference>
<sequence>MIMFLLWDHRTAWKERERTIIKSCAFVKPSTFTFSCRRLILPASIAMPIPLPTNAKRMFKGVLFDTWQWDQEMFDGTHDTFECLTRQDTVATISFLDPKTIILTRQEQSGRDTPFLDFPGGRVDGTESHEDAARREFLEETGLTIGRIWRFRLTEHHGSQRFDQSVFVAADLMDHIKERHLDPGERIEILKTSWDDAVRMSLHHELRQPEVMLAVLRLAYDPEAKQQLDAFLRG</sequence>
<dbReference type="InterPro" id="IPR015797">
    <property type="entry name" value="NUDIX_hydrolase-like_dom_sf"/>
</dbReference>
<evidence type="ECO:0000259" key="2">
    <source>
        <dbReference type="PROSITE" id="PS51462"/>
    </source>
</evidence>
<dbReference type="STRING" id="1802399.A3E39_04140"/>
<dbReference type="InterPro" id="IPR000086">
    <property type="entry name" value="NUDIX_hydrolase_dom"/>
</dbReference>
<name>A0A1F7ULK3_9BACT</name>
<dbReference type="Proteomes" id="UP000176603">
    <property type="component" value="Unassembled WGS sequence"/>
</dbReference>
<gene>
    <name evidence="3" type="ORF">A3E39_04140</name>
</gene>
<evidence type="ECO:0000313" key="3">
    <source>
        <dbReference type="EMBL" id="OGL79125.1"/>
    </source>
</evidence>
<evidence type="ECO:0000256" key="1">
    <source>
        <dbReference type="ARBA" id="ARBA00022801"/>
    </source>
</evidence>
<evidence type="ECO:0000313" key="4">
    <source>
        <dbReference type="Proteomes" id="UP000176603"/>
    </source>
</evidence>
<keyword evidence="1" id="KW-0378">Hydrolase</keyword>